<feature type="chain" id="PRO_5034385051" evidence="1">
    <location>
        <begin position="21"/>
        <end position="87"/>
    </location>
</feature>
<accession>A0A8H4WPY8</accession>
<evidence type="ECO:0000313" key="2">
    <source>
        <dbReference type="EMBL" id="KAF4945962.1"/>
    </source>
</evidence>
<proteinExistence type="predicted"/>
<reference evidence="2" key="1">
    <citation type="journal article" date="2020" name="BMC Genomics">
        <title>Correction to: Identification and distribution of gene clusters required for synthesis of sphingolipid metabolism inhibitors in diverse species of the filamentous fungus Fusarium.</title>
        <authorList>
            <person name="Kim H.S."/>
            <person name="Lohmar J.M."/>
            <person name="Busman M."/>
            <person name="Brown D.W."/>
            <person name="Naumann T.A."/>
            <person name="Divon H.H."/>
            <person name="Lysoe E."/>
            <person name="Uhlig S."/>
            <person name="Proctor R.H."/>
        </authorList>
    </citation>
    <scope>NUCLEOTIDE SEQUENCE</scope>
    <source>
        <strain evidence="2">NRRL 20472</strain>
    </source>
</reference>
<keyword evidence="1" id="KW-0732">Signal</keyword>
<organism evidence="2 3">
    <name type="scientific">Fusarium sarcochroum</name>
    <dbReference type="NCBI Taxonomy" id="1208366"/>
    <lineage>
        <taxon>Eukaryota</taxon>
        <taxon>Fungi</taxon>
        <taxon>Dikarya</taxon>
        <taxon>Ascomycota</taxon>
        <taxon>Pezizomycotina</taxon>
        <taxon>Sordariomycetes</taxon>
        <taxon>Hypocreomycetidae</taxon>
        <taxon>Hypocreales</taxon>
        <taxon>Nectriaceae</taxon>
        <taxon>Fusarium</taxon>
        <taxon>Fusarium lateritium species complex</taxon>
    </lineage>
</organism>
<gene>
    <name evidence="2" type="ORF">FSARC_14306</name>
</gene>
<name>A0A8H4WPY8_9HYPO</name>
<reference evidence="2" key="2">
    <citation type="submission" date="2020-05" db="EMBL/GenBank/DDBJ databases">
        <authorList>
            <person name="Kim H.-S."/>
            <person name="Proctor R.H."/>
            <person name="Brown D.W."/>
        </authorList>
    </citation>
    <scope>NUCLEOTIDE SEQUENCE</scope>
    <source>
        <strain evidence="2">NRRL 20472</strain>
    </source>
</reference>
<comment type="caution">
    <text evidence="2">The sequence shown here is derived from an EMBL/GenBank/DDBJ whole genome shotgun (WGS) entry which is preliminary data.</text>
</comment>
<evidence type="ECO:0000313" key="3">
    <source>
        <dbReference type="Proteomes" id="UP000622797"/>
    </source>
</evidence>
<sequence length="87" mass="8974">MQFYNSIFAAFAALTSFVAAAPTSQVEDVPSILALRAASGNLVKRCYVSGNNQCAKCITQYNLSCPFFGAATCSSGAEAACKNGGCC</sequence>
<feature type="signal peptide" evidence="1">
    <location>
        <begin position="1"/>
        <end position="20"/>
    </location>
</feature>
<evidence type="ECO:0000256" key="1">
    <source>
        <dbReference type="SAM" id="SignalP"/>
    </source>
</evidence>
<dbReference type="AlphaFoldDB" id="A0A8H4WPY8"/>
<dbReference type="Proteomes" id="UP000622797">
    <property type="component" value="Unassembled WGS sequence"/>
</dbReference>
<protein>
    <submittedName>
        <fullName evidence="2">Uncharacterized protein</fullName>
    </submittedName>
</protein>
<dbReference type="EMBL" id="JABEXW010001199">
    <property type="protein sequence ID" value="KAF4945962.1"/>
    <property type="molecule type" value="Genomic_DNA"/>
</dbReference>
<dbReference type="OrthoDB" id="10523685at2759"/>
<keyword evidence="3" id="KW-1185">Reference proteome</keyword>